<dbReference type="RefSeq" id="WP_038480628.1">
    <property type="nucleotide sequence ID" value="NZ_CP009451.1"/>
</dbReference>
<feature type="transmembrane region" description="Helical" evidence="8">
    <location>
        <begin position="12"/>
        <end position="41"/>
    </location>
</feature>
<dbReference type="PANTHER" id="PTHR30587:SF3">
    <property type="entry name" value="VIRULENCE PROTEIN YSCR"/>
    <property type="match status" value="1"/>
</dbReference>
<evidence type="ECO:0000313" key="9">
    <source>
        <dbReference type="EMBL" id="AIR06632.1"/>
    </source>
</evidence>
<evidence type="ECO:0000256" key="6">
    <source>
        <dbReference type="ARBA" id="ARBA00022989"/>
    </source>
</evidence>
<comment type="function">
    <text evidence="1">Plays a role in the flagellum-specific transport system.</text>
</comment>
<dbReference type="OrthoDB" id="9805111at2"/>
<protein>
    <submittedName>
        <fullName evidence="9">Type III secretion system protein SsaR</fullName>
    </submittedName>
</protein>
<dbReference type="Pfam" id="PF00813">
    <property type="entry name" value="FliP"/>
    <property type="match status" value="1"/>
</dbReference>
<feature type="transmembrane region" description="Helical" evidence="8">
    <location>
        <begin position="194"/>
        <end position="211"/>
    </location>
</feature>
<keyword evidence="4 8" id="KW-1003">Cell membrane</keyword>
<dbReference type="PRINTS" id="PR01302">
    <property type="entry name" value="TYPE3IMPPROT"/>
</dbReference>
<evidence type="ECO:0000313" key="10">
    <source>
        <dbReference type="Proteomes" id="UP000029481"/>
    </source>
</evidence>
<dbReference type="InterPro" id="IPR005838">
    <property type="entry name" value="T3SS_IM_P"/>
</dbReference>
<dbReference type="AlphaFoldDB" id="A0A089Q1R8"/>
<dbReference type="PROSITE" id="PS01060">
    <property type="entry name" value="FLIP_1"/>
    <property type="match status" value="1"/>
</dbReference>
<feature type="transmembrane region" description="Helical" evidence="8">
    <location>
        <begin position="160"/>
        <end position="182"/>
    </location>
</feature>
<evidence type="ECO:0000256" key="5">
    <source>
        <dbReference type="ARBA" id="ARBA00022692"/>
    </source>
</evidence>
<gene>
    <name evidence="9" type="primary">ssaR</name>
    <name evidence="9" type="ORF">JT31_19045</name>
</gene>
<evidence type="ECO:0000256" key="1">
    <source>
        <dbReference type="ARBA" id="ARBA00003663"/>
    </source>
</evidence>
<name>A0A089Q1R8_9ENTR</name>
<dbReference type="PRINTS" id="PR00951">
    <property type="entry name" value="FLGBIOSNFLIP"/>
</dbReference>
<evidence type="ECO:0000256" key="2">
    <source>
        <dbReference type="ARBA" id="ARBA00004651"/>
    </source>
</evidence>
<keyword evidence="6 8" id="KW-1133">Transmembrane helix</keyword>
<keyword evidence="10" id="KW-1185">Reference proteome</keyword>
<evidence type="ECO:0000256" key="7">
    <source>
        <dbReference type="ARBA" id="ARBA00023136"/>
    </source>
</evidence>
<dbReference type="EMBL" id="CP009451">
    <property type="protein sequence ID" value="AIR06632.1"/>
    <property type="molecule type" value="Genomic_DNA"/>
</dbReference>
<evidence type="ECO:0000256" key="8">
    <source>
        <dbReference type="RuleBase" id="RU362070"/>
    </source>
</evidence>
<accession>A0A089Q1R8</accession>
<organism evidence="9 10">
    <name type="scientific">Cedecea neteri</name>
    <dbReference type="NCBI Taxonomy" id="158822"/>
    <lineage>
        <taxon>Bacteria</taxon>
        <taxon>Pseudomonadati</taxon>
        <taxon>Pseudomonadota</taxon>
        <taxon>Gammaproteobacteria</taxon>
        <taxon>Enterobacterales</taxon>
        <taxon>Enterobacteriaceae</taxon>
        <taxon>Cedecea</taxon>
    </lineage>
</organism>
<evidence type="ECO:0000256" key="3">
    <source>
        <dbReference type="ARBA" id="ARBA00006257"/>
    </source>
</evidence>
<dbReference type="InterPro" id="IPR005773">
    <property type="entry name" value="T3SS_YscR-like"/>
</dbReference>
<dbReference type="GO" id="GO:0005886">
    <property type="term" value="C:plasma membrane"/>
    <property type="evidence" value="ECO:0007669"/>
    <property type="project" value="UniProtKB-SubCell"/>
</dbReference>
<keyword evidence="7 8" id="KW-0472">Membrane</keyword>
<dbReference type="InterPro" id="IPR005837">
    <property type="entry name" value="FliP"/>
</dbReference>
<comment type="subcellular location">
    <subcellularLocation>
        <location evidence="2">Cell membrane</location>
        <topology evidence="2">Multi-pass membrane protein</topology>
    </subcellularLocation>
</comment>
<keyword evidence="5 8" id="KW-0812">Transmembrane</keyword>
<dbReference type="PANTHER" id="PTHR30587">
    <property type="entry name" value="FLAGELLAR BIOSYNTHETIC PROTEIN FLIP"/>
    <property type="match status" value="1"/>
</dbReference>
<comment type="similarity">
    <text evidence="3 8">Belongs to the FliP/MopC/SpaP family.</text>
</comment>
<dbReference type="NCBIfam" id="TIGR01102">
    <property type="entry name" value="yscR"/>
    <property type="match status" value="1"/>
</dbReference>
<dbReference type="PROSITE" id="PS01061">
    <property type="entry name" value="FLIP_2"/>
    <property type="match status" value="1"/>
</dbReference>
<evidence type="ECO:0000256" key="4">
    <source>
        <dbReference type="ARBA" id="ARBA00022475"/>
    </source>
</evidence>
<feature type="transmembrane region" description="Helical" evidence="8">
    <location>
        <begin position="53"/>
        <end position="74"/>
    </location>
</feature>
<reference evidence="9 10" key="1">
    <citation type="submission" date="2014-09" db="EMBL/GenBank/DDBJ databases">
        <title>Cedecea neteri SSMD04 Genome Sequencing.</title>
        <authorList>
            <person name="Tan J.-Y."/>
        </authorList>
    </citation>
    <scope>NUCLEOTIDE SEQUENCE [LARGE SCALE GENOMIC DNA]</scope>
    <source>
        <strain evidence="9 10">SSMD04</strain>
    </source>
</reference>
<dbReference type="GO" id="GO:0009306">
    <property type="term" value="P:protein secretion"/>
    <property type="evidence" value="ECO:0007669"/>
    <property type="project" value="UniProtKB-UniRule"/>
</dbReference>
<sequence>MPLPDSPWQLIALLFLLSLLPLAIVMGTSFLKLAVVFSILRNALGIQQVPPNMALYGLALVLSLFIMAPTVMAVKAEWHPAKEEATLPWLQGWDSHALGPYRQFLQKNSDEKEAHYFRHLIASTWPEEARRRVKPDSLLILLPAFTVSQLSQAFRIGLLIYLPFLAIDLLVSNVLLAMGMMMMSPMTISLPFKLLIFLLAGGWDLILSQLVQSFR</sequence>
<dbReference type="Proteomes" id="UP000029481">
    <property type="component" value="Chromosome"/>
</dbReference>
<proteinExistence type="inferred from homology"/>
<dbReference type="NCBIfam" id="NF009438">
    <property type="entry name" value="PRK12797.1"/>
    <property type="match status" value="1"/>
</dbReference>
<dbReference type="KEGG" id="cnt:JT31_19045"/>